<sequence>MLNLASLEARAKVGSLHESCIGQMATDPHRVLLAEDDGLFREALRARLTSNGYEVHTARTGNEALQRVLTLQPHVLVLDINMPELDGFGVLEALRANPPGFDVPVVVLSARRREEDVRRAVALGARDYIVKTGNDAELIRRIQRLMPAAA</sequence>
<dbReference type="EMBL" id="BAAAGA010000005">
    <property type="protein sequence ID" value="GAA0624612.1"/>
    <property type="molecule type" value="Genomic_DNA"/>
</dbReference>
<feature type="modified residue" description="4-aspartylphosphate" evidence="4">
    <location>
        <position position="79"/>
    </location>
</feature>
<keyword evidence="3" id="KW-0804">Transcription</keyword>
<evidence type="ECO:0000256" key="2">
    <source>
        <dbReference type="ARBA" id="ARBA00023125"/>
    </source>
</evidence>
<gene>
    <name evidence="6" type="ORF">GCM10009422_21200</name>
</gene>
<dbReference type="InterPro" id="IPR039420">
    <property type="entry name" value="WalR-like"/>
</dbReference>
<organism evidence="6 7">
    <name type="scientific">Brevundimonas kwangchunensis</name>
    <dbReference type="NCBI Taxonomy" id="322163"/>
    <lineage>
        <taxon>Bacteria</taxon>
        <taxon>Pseudomonadati</taxon>
        <taxon>Pseudomonadota</taxon>
        <taxon>Alphaproteobacteria</taxon>
        <taxon>Caulobacterales</taxon>
        <taxon>Caulobacteraceae</taxon>
        <taxon>Brevundimonas</taxon>
    </lineage>
</organism>
<evidence type="ECO:0000256" key="4">
    <source>
        <dbReference type="PROSITE-ProRule" id="PRU00169"/>
    </source>
</evidence>
<dbReference type="PANTHER" id="PTHR48111:SF67">
    <property type="entry name" value="TRANSCRIPTIONAL REGULATORY PROTEIN TCTD"/>
    <property type="match status" value="1"/>
</dbReference>
<dbReference type="Gene3D" id="3.40.50.2300">
    <property type="match status" value="1"/>
</dbReference>
<keyword evidence="1" id="KW-0805">Transcription regulation</keyword>
<dbReference type="InterPro" id="IPR011006">
    <property type="entry name" value="CheY-like_superfamily"/>
</dbReference>
<evidence type="ECO:0000313" key="6">
    <source>
        <dbReference type="EMBL" id="GAA0624612.1"/>
    </source>
</evidence>
<evidence type="ECO:0000259" key="5">
    <source>
        <dbReference type="PROSITE" id="PS50110"/>
    </source>
</evidence>
<dbReference type="SMART" id="SM00448">
    <property type="entry name" value="REC"/>
    <property type="match status" value="1"/>
</dbReference>
<accession>A0ABP3S381</accession>
<protein>
    <submittedName>
        <fullName evidence="6">Response regulator</fullName>
    </submittedName>
</protein>
<comment type="caution">
    <text evidence="6">The sequence shown here is derived from an EMBL/GenBank/DDBJ whole genome shotgun (WGS) entry which is preliminary data.</text>
</comment>
<name>A0ABP3S381_9CAUL</name>
<feature type="domain" description="Response regulatory" evidence="5">
    <location>
        <begin position="30"/>
        <end position="146"/>
    </location>
</feature>
<evidence type="ECO:0000256" key="3">
    <source>
        <dbReference type="ARBA" id="ARBA00023163"/>
    </source>
</evidence>
<dbReference type="Pfam" id="PF00072">
    <property type="entry name" value="Response_reg"/>
    <property type="match status" value="1"/>
</dbReference>
<keyword evidence="7" id="KW-1185">Reference proteome</keyword>
<dbReference type="SUPFAM" id="SSF52172">
    <property type="entry name" value="CheY-like"/>
    <property type="match status" value="1"/>
</dbReference>
<dbReference type="PROSITE" id="PS50110">
    <property type="entry name" value="RESPONSE_REGULATORY"/>
    <property type="match status" value="1"/>
</dbReference>
<keyword evidence="2" id="KW-0238">DNA-binding</keyword>
<proteinExistence type="predicted"/>
<evidence type="ECO:0000313" key="7">
    <source>
        <dbReference type="Proteomes" id="UP001501352"/>
    </source>
</evidence>
<dbReference type="PANTHER" id="PTHR48111">
    <property type="entry name" value="REGULATOR OF RPOS"/>
    <property type="match status" value="1"/>
</dbReference>
<reference evidence="7" key="1">
    <citation type="journal article" date="2019" name="Int. J. Syst. Evol. Microbiol.">
        <title>The Global Catalogue of Microorganisms (GCM) 10K type strain sequencing project: providing services to taxonomists for standard genome sequencing and annotation.</title>
        <authorList>
            <consortium name="The Broad Institute Genomics Platform"/>
            <consortium name="The Broad Institute Genome Sequencing Center for Infectious Disease"/>
            <person name="Wu L."/>
            <person name="Ma J."/>
        </authorList>
    </citation>
    <scope>NUCLEOTIDE SEQUENCE [LARGE SCALE GENOMIC DNA]</scope>
    <source>
        <strain evidence="7">JCM 12928</strain>
    </source>
</reference>
<dbReference type="InterPro" id="IPR001789">
    <property type="entry name" value="Sig_transdc_resp-reg_receiver"/>
</dbReference>
<keyword evidence="4" id="KW-0597">Phosphoprotein</keyword>
<dbReference type="RefSeq" id="WP_343793530.1">
    <property type="nucleotide sequence ID" value="NZ_BAAAGA010000005.1"/>
</dbReference>
<evidence type="ECO:0000256" key="1">
    <source>
        <dbReference type="ARBA" id="ARBA00023015"/>
    </source>
</evidence>
<dbReference type="CDD" id="cd17574">
    <property type="entry name" value="REC_OmpR"/>
    <property type="match status" value="1"/>
</dbReference>
<dbReference type="Proteomes" id="UP001501352">
    <property type="component" value="Unassembled WGS sequence"/>
</dbReference>